<evidence type="ECO:0000313" key="4">
    <source>
        <dbReference type="Proteomes" id="UP000248731"/>
    </source>
</evidence>
<dbReference type="InterPro" id="IPR006894">
    <property type="entry name" value="HupH_Hydgase_express_prot_C"/>
</dbReference>
<evidence type="ECO:0000259" key="2">
    <source>
        <dbReference type="Pfam" id="PF04809"/>
    </source>
</evidence>
<feature type="domain" description="HupH hydrogenase expression protein C-terminal" evidence="2">
    <location>
        <begin position="6"/>
        <end position="68"/>
    </location>
</feature>
<proteinExistence type="inferred from homology"/>
<dbReference type="AlphaFoldDB" id="A0A2X4TNC5"/>
<comment type="similarity">
    <text evidence="1">Belongs to the HupH/HyaF family.</text>
</comment>
<keyword evidence="4" id="KW-1185">Reference proteome</keyword>
<dbReference type="Proteomes" id="UP000248731">
    <property type="component" value="Chromosome 1"/>
</dbReference>
<protein>
    <submittedName>
        <fullName evidence="3">Hydrogenase-1 operon protein HyaF</fullName>
    </submittedName>
</protein>
<dbReference type="EMBL" id="LS483466">
    <property type="protein sequence ID" value="SQI23958.1"/>
    <property type="molecule type" value="Genomic_DNA"/>
</dbReference>
<evidence type="ECO:0000313" key="3">
    <source>
        <dbReference type="EMBL" id="SQI23958.1"/>
    </source>
</evidence>
<name>A0A2X4TNC5_SALER</name>
<dbReference type="Gene3D" id="3.30.1370.140">
    <property type="entry name" value="HupH hydrogenase expression protein, C-terminal domain"/>
    <property type="match status" value="1"/>
</dbReference>
<dbReference type="Pfam" id="PF04809">
    <property type="entry name" value="HupH_C"/>
    <property type="match status" value="1"/>
</dbReference>
<sequence>MGVISLNADDLSFLNTLLGEGEVSVRIQHPDGSESEIQETIFCGLWRVRHLHNRCLLTDRLEAGSAPLTLWQAATADTLPDDTLLPPPVAGLMNGLPLAHELLAHVRDPAMQPHSINLTNCRSARPIVFFWRVYADTGTSRFASPGMAKVKSTPRHCAISGMCAVWTPLKGCCSTAMRFVLCRSWYWRPRKIWPIRASAWMKSADGWRRANALNRNVTGVRY</sequence>
<gene>
    <name evidence="3" type="primary">hyaF_1</name>
    <name evidence="3" type="ORF">NCTC7307_02599</name>
</gene>
<dbReference type="InterPro" id="IPR038527">
    <property type="entry name" value="HupH_C_sf"/>
</dbReference>
<evidence type="ECO:0000256" key="1">
    <source>
        <dbReference type="ARBA" id="ARBA00010832"/>
    </source>
</evidence>
<accession>A0A2X4TNC5</accession>
<organism evidence="3 4">
    <name type="scientific">Salmonella enterica subsp. arizonae</name>
    <dbReference type="NCBI Taxonomy" id="59203"/>
    <lineage>
        <taxon>Bacteria</taxon>
        <taxon>Pseudomonadati</taxon>
        <taxon>Pseudomonadota</taxon>
        <taxon>Gammaproteobacteria</taxon>
        <taxon>Enterobacterales</taxon>
        <taxon>Enterobacteriaceae</taxon>
        <taxon>Salmonella</taxon>
    </lineage>
</organism>
<reference evidence="3 4" key="1">
    <citation type="submission" date="2018-06" db="EMBL/GenBank/DDBJ databases">
        <authorList>
            <consortium name="Pathogen Informatics"/>
            <person name="Doyle S."/>
        </authorList>
    </citation>
    <scope>NUCLEOTIDE SEQUENCE [LARGE SCALE GENOMIC DNA]</scope>
    <source>
        <strain evidence="3 4">NCTC7307</strain>
    </source>
</reference>